<organism evidence="1 2">
    <name type="scientific">Stieleria neptunia</name>
    <dbReference type="NCBI Taxonomy" id="2527979"/>
    <lineage>
        <taxon>Bacteria</taxon>
        <taxon>Pseudomonadati</taxon>
        <taxon>Planctomycetota</taxon>
        <taxon>Planctomycetia</taxon>
        <taxon>Pirellulales</taxon>
        <taxon>Pirellulaceae</taxon>
        <taxon>Stieleria</taxon>
    </lineage>
</organism>
<dbReference type="SUPFAM" id="SSF51197">
    <property type="entry name" value="Clavaminate synthase-like"/>
    <property type="match status" value="1"/>
</dbReference>
<dbReference type="AlphaFoldDB" id="A0A518HT43"/>
<protein>
    <recommendedName>
        <fullName evidence="3">Phytanoyl-CoA dioxygenase (PhyH)</fullName>
    </recommendedName>
</protein>
<dbReference type="Proteomes" id="UP000319004">
    <property type="component" value="Chromosome"/>
</dbReference>
<dbReference type="RefSeq" id="WP_197456135.1">
    <property type="nucleotide sequence ID" value="NZ_CP037423.1"/>
</dbReference>
<proteinExistence type="predicted"/>
<evidence type="ECO:0000313" key="1">
    <source>
        <dbReference type="EMBL" id="QDV44008.1"/>
    </source>
</evidence>
<keyword evidence="2" id="KW-1185">Reference proteome</keyword>
<sequence>MKTVYFNSSDNERLRRERLYAGELYVYSPTPSGIALCDFARDLCEEAFAPHDPREAQHQLAVETYVEILKTLKPKFIHHPECKKLIPALLEELGCDLEQTYFDVPRLRTACAGDYLNSGLAYAFKPHRDTWYSTPMSQLNWWLPVYPIESNNAMAFHPAYWDTPIQNSSALFNYQDWNDRGRREAAKQIGKDTRVQSEALEPLTRLDPQIRLVPEPGGLIVFSAAHLHSTVPNTTDQTRFSIDFRTVDARDTRAMRGAPNIDGLSTGTTMMDYLRGSDQLHFPDDEIQRFKDAQPVAQYPTPDEVLSRLFSA</sequence>
<dbReference type="EMBL" id="CP037423">
    <property type="protein sequence ID" value="QDV44008.1"/>
    <property type="molecule type" value="Genomic_DNA"/>
</dbReference>
<evidence type="ECO:0000313" key="2">
    <source>
        <dbReference type="Proteomes" id="UP000319004"/>
    </source>
</evidence>
<reference evidence="1 2" key="1">
    <citation type="submission" date="2019-03" db="EMBL/GenBank/DDBJ databases">
        <title>Deep-cultivation of Planctomycetes and their phenomic and genomic characterization uncovers novel biology.</title>
        <authorList>
            <person name="Wiegand S."/>
            <person name="Jogler M."/>
            <person name="Boedeker C."/>
            <person name="Pinto D."/>
            <person name="Vollmers J."/>
            <person name="Rivas-Marin E."/>
            <person name="Kohn T."/>
            <person name="Peeters S.H."/>
            <person name="Heuer A."/>
            <person name="Rast P."/>
            <person name="Oberbeckmann S."/>
            <person name="Bunk B."/>
            <person name="Jeske O."/>
            <person name="Meyerdierks A."/>
            <person name="Storesund J.E."/>
            <person name="Kallscheuer N."/>
            <person name="Luecker S."/>
            <person name="Lage O.M."/>
            <person name="Pohl T."/>
            <person name="Merkel B.J."/>
            <person name="Hornburger P."/>
            <person name="Mueller R.-W."/>
            <person name="Bruemmer F."/>
            <person name="Labrenz M."/>
            <person name="Spormann A.M."/>
            <person name="Op den Camp H."/>
            <person name="Overmann J."/>
            <person name="Amann R."/>
            <person name="Jetten M.S.M."/>
            <person name="Mascher T."/>
            <person name="Medema M.H."/>
            <person name="Devos D.P."/>
            <person name="Kaster A.-K."/>
            <person name="Ovreas L."/>
            <person name="Rohde M."/>
            <person name="Galperin M.Y."/>
            <person name="Jogler C."/>
        </authorList>
    </citation>
    <scope>NUCLEOTIDE SEQUENCE [LARGE SCALE GENOMIC DNA]</scope>
    <source>
        <strain evidence="1 2">Enr13</strain>
    </source>
</reference>
<name>A0A518HT43_9BACT</name>
<accession>A0A518HT43</accession>
<dbReference type="Gene3D" id="2.60.120.620">
    <property type="entry name" value="q2cbj1_9rhob like domain"/>
    <property type="match status" value="1"/>
</dbReference>
<evidence type="ECO:0008006" key="3">
    <source>
        <dbReference type="Google" id="ProtNLM"/>
    </source>
</evidence>
<gene>
    <name evidence="1" type="ORF">Enr13x_38690</name>
</gene>
<dbReference type="KEGG" id="snep:Enr13x_38690"/>